<protein>
    <submittedName>
        <fullName evidence="2">Uncharacterized protein</fullName>
    </submittedName>
</protein>
<gene>
    <name evidence="2" type="ORF">QDX21_06620</name>
</gene>
<evidence type="ECO:0000256" key="1">
    <source>
        <dbReference type="SAM" id="Phobius"/>
    </source>
</evidence>
<keyword evidence="3" id="KW-1185">Reference proteome</keyword>
<sequence length="108" mass="12197">MPSSSESPHTVQHASVQRAKPVRAPLWLPIVLCIGVVLVVASFISLVAIVVVYFTDIHEPPFLFFMGLYGFPIGFILVLVYLVGMIVLRRNRTSRRAHEQSEQSEYTR</sequence>
<keyword evidence="1" id="KW-0472">Membrane</keyword>
<reference evidence="2 3" key="1">
    <citation type="submission" date="2023-03" db="EMBL/GenBank/DDBJ databases">
        <title>Complete genome sequences of several Auritidibacter ignavus strains isolated from ear infections.</title>
        <authorList>
            <person name="Baehr T."/>
            <person name="Baumhoegger A.M."/>
        </authorList>
    </citation>
    <scope>NUCLEOTIDE SEQUENCE [LARGE SCALE GENOMIC DNA]</scope>
    <source>
        <strain evidence="2 3">BABAE-6</strain>
    </source>
</reference>
<dbReference type="EMBL" id="CP122566">
    <property type="protein sequence ID" value="WGH94445.1"/>
    <property type="molecule type" value="Genomic_DNA"/>
</dbReference>
<organism evidence="2 3">
    <name type="scientific">Auritidibacter ignavus</name>
    <dbReference type="NCBI Taxonomy" id="678932"/>
    <lineage>
        <taxon>Bacteria</taxon>
        <taxon>Bacillati</taxon>
        <taxon>Actinomycetota</taxon>
        <taxon>Actinomycetes</taxon>
        <taxon>Micrococcales</taxon>
        <taxon>Micrococcaceae</taxon>
        <taxon>Auritidibacter</taxon>
    </lineage>
</organism>
<dbReference type="AlphaFoldDB" id="A0AAJ6AJH3"/>
<keyword evidence="1" id="KW-0812">Transmembrane</keyword>
<evidence type="ECO:0000313" key="3">
    <source>
        <dbReference type="Proteomes" id="UP001224674"/>
    </source>
</evidence>
<dbReference type="RefSeq" id="WP_110110796.1">
    <property type="nucleotide sequence ID" value="NZ_CP122562.1"/>
</dbReference>
<dbReference type="GeneID" id="83696654"/>
<name>A0AAJ6AJH3_9MICC</name>
<proteinExistence type="predicted"/>
<accession>A0AAJ6AJH3</accession>
<dbReference type="Proteomes" id="UP001224674">
    <property type="component" value="Chromosome"/>
</dbReference>
<feature type="transmembrane region" description="Helical" evidence="1">
    <location>
        <begin position="26"/>
        <end position="54"/>
    </location>
</feature>
<feature type="transmembrane region" description="Helical" evidence="1">
    <location>
        <begin position="66"/>
        <end position="88"/>
    </location>
</feature>
<evidence type="ECO:0000313" key="2">
    <source>
        <dbReference type="EMBL" id="WGH94445.1"/>
    </source>
</evidence>
<keyword evidence="1" id="KW-1133">Transmembrane helix</keyword>